<comment type="caution">
    <text evidence="1">The sequence shown here is derived from an EMBL/GenBank/DDBJ whole genome shotgun (WGS) entry which is preliminary data.</text>
</comment>
<gene>
    <name evidence="1" type="ORF">ANE_LOCUS20138</name>
</gene>
<evidence type="ECO:0000313" key="1">
    <source>
        <dbReference type="EMBL" id="VVB09694.1"/>
    </source>
</evidence>
<dbReference type="EMBL" id="CABITT030000007">
    <property type="protein sequence ID" value="VVB09694.1"/>
    <property type="molecule type" value="Genomic_DNA"/>
</dbReference>
<organism evidence="1 2">
    <name type="scientific">Arabis nemorensis</name>
    <dbReference type="NCBI Taxonomy" id="586526"/>
    <lineage>
        <taxon>Eukaryota</taxon>
        <taxon>Viridiplantae</taxon>
        <taxon>Streptophyta</taxon>
        <taxon>Embryophyta</taxon>
        <taxon>Tracheophyta</taxon>
        <taxon>Spermatophyta</taxon>
        <taxon>Magnoliopsida</taxon>
        <taxon>eudicotyledons</taxon>
        <taxon>Gunneridae</taxon>
        <taxon>Pentapetalae</taxon>
        <taxon>rosids</taxon>
        <taxon>malvids</taxon>
        <taxon>Brassicales</taxon>
        <taxon>Brassicaceae</taxon>
        <taxon>Arabideae</taxon>
        <taxon>Arabis</taxon>
    </lineage>
</organism>
<name>A0A565C7W7_9BRAS</name>
<protein>
    <submittedName>
        <fullName evidence="1">Uncharacterized protein</fullName>
    </submittedName>
</protein>
<proteinExistence type="predicted"/>
<sequence>MDGFRILDEEIGSTPFQHIANLAWRNIQQWVDMVLCDHGYMHCVSDDVLPDFRYSASLANHAILLDPSHLPRGFLHHNSSLRYSNILPRDNAIKSD</sequence>
<dbReference type="AlphaFoldDB" id="A0A565C7W7"/>
<dbReference type="Proteomes" id="UP000489600">
    <property type="component" value="Unassembled WGS sequence"/>
</dbReference>
<reference evidence="1" key="1">
    <citation type="submission" date="2019-07" db="EMBL/GenBank/DDBJ databases">
        <authorList>
            <person name="Dittberner H."/>
        </authorList>
    </citation>
    <scope>NUCLEOTIDE SEQUENCE [LARGE SCALE GENOMIC DNA]</scope>
</reference>
<keyword evidence="2" id="KW-1185">Reference proteome</keyword>
<accession>A0A565C7W7</accession>
<evidence type="ECO:0000313" key="2">
    <source>
        <dbReference type="Proteomes" id="UP000489600"/>
    </source>
</evidence>